<proteinExistence type="predicted"/>
<dbReference type="PANTHER" id="PTHR42695:SF5">
    <property type="entry name" value="GLUTAMINE AMIDOTRANSFERASE YLR126C-RELATED"/>
    <property type="match status" value="1"/>
</dbReference>
<dbReference type="PATRIC" id="fig|1094489.3.peg.1512"/>
<accession>M1NV01</accession>
<reference evidence="2 3" key="1">
    <citation type="journal article" date="2013" name="PLoS Genet.">
        <title>A gene transfer agent and a dynamic repertoire of secretion systems hold the keys to the explosive radiation of the emerging pathogen Bartonella.</title>
        <authorList>
            <person name="Guy L."/>
            <person name="Nystedt B."/>
            <person name="Toft C."/>
            <person name="Zaremba-Niedzwiedzka K."/>
            <person name="Berglund E.C."/>
            <person name="Granberg F."/>
            <person name="Naslund K."/>
            <person name="Eriksson A.S."/>
            <person name="Andersson S.G."/>
        </authorList>
    </citation>
    <scope>NUCLEOTIDE SEQUENCE [LARGE SCALE GENOMIC DNA]</scope>
    <source>
        <strain evidence="2 3">Aust/NH1</strain>
    </source>
</reference>
<keyword evidence="2" id="KW-0315">Glutamine amidotransferase</keyword>
<dbReference type="HOGENOM" id="CLU_054974_3_1_5"/>
<dbReference type="InterPro" id="IPR017926">
    <property type="entry name" value="GATASE"/>
</dbReference>
<dbReference type="AlphaFoldDB" id="M1NV01"/>
<dbReference type="eggNOG" id="COG0518">
    <property type="taxonomic scope" value="Bacteria"/>
</dbReference>
<keyword evidence="2" id="KW-0808">Transferase</keyword>
<dbReference type="RefSeq" id="WP_015398611.1">
    <property type="nucleotide sequence ID" value="NC_020300.1"/>
</dbReference>
<feature type="domain" description="Glutamine amidotransferase" evidence="1">
    <location>
        <begin position="58"/>
        <end position="192"/>
    </location>
</feature>
<dbReference type="GO" id="GO:0016740">
    <property type="term" value="F:transferase activity"/>
    <property type="evidence" value="ECO:0007669"/>
    <property type="project" value="UniProtKB-KW"/>
</dbReference>
<dbReference type="EMBL" id="CP003123">
    <property type="protein sequence ID" value="AGF75108.1"/>
    <property type="molecule type" value="Genomic_DNA"/>
</dbReference>
<keyword evidence="3" id="KW-1185">Reference proteome</keyword>
<dbReference type="STRING" id="1094489.BAnh1_12400"/>
<gene>
    <name evidence="2" type="primary">guA</name>
    <name evidence="2" type="ordered locus">BAnh1_12400</name>
</gene>
<dbReference type="Gene3D" id="3.40.50.880">
    <property type="match status" value="1"/>
</dbReference>
<dbReference type="GO" id="GO:0005829">
    <property type="term" value="C:cytosol"/>
    <property type="evidence" value="ECO:0007669"/>
    <property type="project" value="TreeGrafter"/>
</dbReference>
<dbReference type="InterPro" id="IPR029062">
    <property type="entry name" value="Class_I_gatase-like"/>
</dbReference>
<dbReference type="InterPro" id="IPR044992">
    <property type="entry name" value="ChyE-like"/>
</dbReference>
<name>M1NV01_BARAA</name>
<dbReference type="OrthoDB" id="9813383at2"/>
<evidence type="ECO:0000313" key="3">
    <source>
        <dbReference type="Proteomes" id="UP000011729"/>
    </source>
</evidence>
<dbReference type="NCBIfam" id="NF005072">
    <property type="entry name" value="PRK06490.1"/>
    <property type="match status" value="1"/>
</dbReference>
<evidence type="ECO:0000313" key="2">
    <source>
        <dbReference type="EMBL" id="AGF75108.1"/>
    </source>
</evidence>
<evidence type="ECO:0000259" key="1">
    <source>
        <dbReference type="Pfam" id="PF00117"/>
    </source>
</evidence>
<dbReference type="KEGG" id="baus:BAnh1_12400"/>
<dbReference type="SUPFAM" id="SSF52317">
    <property type="entry name" value="Class I glutamine amidotransferase-like"/>
    <property type="match status" value="1"/>
</dbReference>
<dbReference type="PANTHER" id="PTHR42695">
    <property type="entry name" value="GLUTAMINE AMIDOTRANSFERASE YLR126C-RELATED"/>
    <property type="match status" value="1"/>
</dbReference>
<protein>
    <submittedName>
        <fullName evidence="2">Glutamine amidotransferase</fullName>
    </submittedName>
</protein>
<dbReference type="Pfam" id="PF00117">
    <property type="entry name" value="GATase"/>
    <property type="match status" value="1"/>
</dbReference>
<dbReference type="PROSITE" id="PS51273">
    <property type="entry name" value="GATASE_TYPE_1"/>
    <property type="match status" value="1"/>
</dbReference>
<dbReference type="CDD" id="cd01741">
    <property type="entry name" value="GATase1_1"/>
    <property type="match status" value="1"/>
</dbReference>
<dbReference type="Proteomes" id="UP000011729">
    <property type="component" value="Chromosome"/>
</dbReference>
<sequence length="251" mass="28329">MFPAEKGFGKEERNSKSRIAVVLHREPARTGWLRRLLQQSGFVLDTYSPMLGQKLPDTLENYAGVVILGGPMSVNDEDAYIRKEIDWISLSLKDNKPFLGVCLGAQMLARNLGGRVGARSDGVVEVGWYPLETTPQGRALIDWPEMVYHFHSEGIHDLPKGAVLLARSQAYPVQAFRYGNNAWGWQFHAEFTRAMIRRLLMDSAQDLTKKGAQPALAHLEGCLIYDWALHKWFEKILRRIFGVSPALSYEG</sequence>
<organism evidence="2 3">
    <name type="scientific">Bartonella australis (strain Aust/NH1)</name>
    <dbReference type="NCBI Taxonomy" id="1094489"/>
    <lineage>
        <taxon>Bacteria</taxon>
        <taxon>Pseudomonadati</taxon>
        <taxon>Pseudomonadota</taxon>
        <taxon>Alphaproteobacteria</taxon>
        <taxon>Hyphomicrobiales</taxon>
        <taxon>Bartonellaceae</taxon>
        <taxon>Bartonella</taxon>
    </lineage>
</organism>